<dbReference type="InterPro" id="IPR041027">
    <property type="entry name" value="FtsK_alpha"/>
</dbReference>
<dbReference type="GO" id="GO:0051301">
    <property type="term" value="P:cell division"/>
    <property type="evidence" value="ECO:0007669"/>
    <property type="project" value="UniProtKB-KW"/>
</dbReference>
<feature type="domain" description="FtsK" evidence="8">
    <location>
        <begin position="404"/>
        <end position="596"/>
    </location>
</feature>
<dbReference type="Proteomes" id="UP000051727">
    <property type="component" value="Unassembled WGS sequence"/>
</dbReference>
<dbReference type="SUPFAM" id="SSF52540">
    <property type="entry name" value="P-loop containing nucleoside triphosphate hydrolases"/>
    <property type="match status" value="1"/>
</dbReference>
<feature type="compositionally biased region" description="Polar residues" evidence="7">
    <location>
        <begin position="141"/>
        <end position="155"/>
    </location>
</feature>
<dbReference type="InterPro" id="IPR050206">
    <property type="entry name" value="FtsK/SpoIIIE/SftA"/>
</dbReference>
<keyword evidence="9" id="KW-0132">Cell division</keyword>
<sequence length="740" mass="82759">MQHYDGPAFYRKQNKKVKPKVNEELPKSADKINNKKSQVFHPSYVPPSFVSWQYPAKKRKQKYQNLFERLQKKVNDYLLFDESEPVEKSKIKIIAENELDTLNQKSATIKTHVTKEAPALESKPTTVDNFDNDEKDHVDSATDNVLNRQYLSENKSVQEKPVQEKPVQEKSEEAIKDNGELDIVKSTPVSEKNEMNKTASDEIKAKQINLNDRNKSQEISDKQDTGAETTEKVDMIDNVPAGIQKDDTEKSIVNVKEKLEEATSVSGYEFPDMNLLPKPVQVNDDVQDEWVLEQIDTLNETLEAFHVDATVKDWTIGPAVTQFELTLGRGVKVNKITNLIDDLKLALAAKDIRIEAPIPGRSSVGIEIPNLKPRPVMLSEVLNSTAFASKSSPLTVALGVNLSGESIVTDLRKMPHGLIAGATGSGKSVFINSILISLLYKATPRQVKLLLIDPKAVEMAPYHDIPHLLAPVISDPVAASAALKWVVEEMEERYQKLAAAGVRNIEGFNKKVIDHEDYGLQMPYIVIIIDELADLMMIASSEVQDYIARITQKARAAGIHLLIATQRPSVDVITGTIKNNIPTRVAFMVSSQIDSRTIIDTAGAERLLGRGDMLYLGNGASQPMRLQGTYVQNEVESITDFVRTQGQPQYAFDPDGLKKQNVQNKQEDEILPEVLDCLVNEDSISTSKLQRIFAIGYNRAANIIDTLEERRYISPARGSKPRDVYLTQEGLDKLRENNDY</sequence>
<feature type="region of interest" description="Disordered" evidence="7">
    <location>
        <begin position="1"/>
        <end position="38"/>
    </location>
</feature>
<feature type="region of interest" description="Disordered" evidence="7">
    <location>
        <begin position="210"/>
        <end position="231"/>
    </location>
</feature>
<accession>A0A0R2GBJ7</accession>
<reference evidence="9 10" key="1">
    <citation type="journal article" date="2015" name="Genome Announc.">
        <title>Expanding the biotechnology potential of lactobacilli through comparative genomics of 213 strains and associated genera.</title>
        <authorList>
            <person name="Sun Z."/>
            <person name="Harris H.M."/>
            <person name="McCann A."/>
            <person name="Guo C."/>
            <person name="Argimon S."/>
            <person name="Zhang W."/>
            <person name="Yang X."/>
            <person name="Jeffery I.B."/>
            <person name="Cooney J.C."/>
            <person name="Kagawa T.F."/>
            <person name="Liu W."/>
            <person name="Song Y."/>
            <person name="Salvetti E."/>
            <person name="Wrobel A."/>
            <person name="Rasinkangas P."/>
            <person name="Parkhill J."/>
            <person name="Rea M.C."/>
            <person name="O'Sullivan O."/>
            <person name="Ritari J."/>
            <person name="Douillard F.P."/>
            <person name="Paul Ross R."/>
            <person name="Yang R."/>
            <person name="Briner A.E."/>
            <person name="Felis G.E."/>
            <person name="de Vos W.M."/>
            <person name="Barrangou R."/>
            <person name="Klaenhammer T.R."/>
            <person name="Caufield P.W."/>
            <person name="Cui Y."/>
            <person name="Zhang H."/>
            <person name="O'Toole P.W."/>
        </authorList>
    </citation>
    <scope>NUCLEOTIDE SEQUENCE [LARGE SCALE GENOMIC DNA]</scope>
    <source>
        <strain evidence="9 10">ATCC 27304</strain>
    </source>
</reference>
<evidence type="ECO:0000256" key="5">
    <source>
        <dbReference type="ARBA" id="ARBA00025923"/>
    </source>
</evidence>
<proteinExistence type="inferred from homology"/>
<feature type="binding site" evidence="6">
    <location>
        <begin position="421"/>
        <end position="428"/>
    </location>
    <ligand>
        <name>ATP</name>
        <dbReference type="ChEBI" id="CHEBI:30616"/>
    </ligand>
</feature>
<evidence type="ECO:0000256" key="7">
    <source>
        <dbReference type="SAM" id="MobiDB-lite"/>
    </source>
</evidence>
<keyword evidence="4" id="KW-0238">DNA-binding</keyword>
<dbReference type="PANTHER" id="PTHR22683">
    <property type="entry name" value="SPORULATION PROTEIN RELATED"/>
    <property type="match status" value="1"/>
</dbReference>
<dbReference type="Gene3D" id="3.40.50.300">
    <property type="entry name" value="P-loop containing nucleotide triphosphate hydrolases"/>
    <property type="match status" value="1"/>
</dbReference>
<feature type="compositionally biased region" description="Basic and acidic residues" evidence="7">
    <location>
        <begin position="20"/>
        <end position="33"/>
    </location>
</feature>
<dbReference type="SUPFAM" id="SSF46785">
    <property type="entry name" value="Winged helix' DNA-binding domain"/>
    <property type="match status" value="1"/>
</dbReference>
<dbReference type="STRING" id="1618.IV36_GL000022"/>
<evidence type="ECO:0000256" key="4">
    <source>
        <dbReference type="ARBA" id="ARBA00023125"/>
    </source>
</evidence>
<feature type="region of interest" description="Disordered" evidence="7">
    <location>
        <begin position="114"/>
        <end position="184"/>
    </location>
</feature>
<evidence type="ECO:0000313" key="9">
    <source>
        <dbReference type="EMBL" id="KRN34228.1"/>
    </source>
</evidence>
<protein>
    <submittedName>
        <fullName evidence="9">Cell division protein FtsK</fullName>
    </submittedName>
</protein>
<dbReference type="PATRIC" id="fig|1618.3.peg.22"/>
<keyword evidence="2 6" id="KW-0547">Nucleotide-binding</keyword>
<dbReference type="EMBL" id="JQAR01000001">
    <property type="protein sequence ID" value="KRN34228.1"/>
    <property type="molecule type" value="Genomic_DNA"/>
</dbReference>
<evidence type="ECO:0000256" key="6">
    <source>
        <dbReference type="PROSITE-ProRule" id="PRU00289"/>
    </source>
</evidence>
<comment type="similarity">
    <text evidence="1">Belongs to the FtsK/SpoIIIE/SftA family.</text>
</comment>
<dbReference type="GO" id="GO:0003677">
    <property type="term" value="F:DNA binding"/>
    <property type="evidence" value="ECO:0007669"/>
    <property type="project" value="UniProtKB-KW"/>
</dbReference>
<keyword evidence="3 6" id="KW-0067">ATP-binding</keyword>
<gene>
    <name evidence="9" type="ORF">IV36_GL000022</name>
</gene>
<dbReference type="PROSITE" id="PS50901">
    <property type="entry name" value="FTSK"/>
    <property type="match status" value="1"/>
</dbReference>
<organism evidence="9 10">
    <name type="scientific">Liquorilactobacillus mali</name>
    <dbReference type="NCBI Taxonomy" id="1618"/>
    <lineage>
        <taxon>Bacteria</taxon>
        <taxon>Bacillati</taxon>
        <taxon>Bacillota</taxon>
        <taxon>Bacilli</taxon>
        <taxon>Lactobacillales</taxon>
        <taxon>Lactobacillaceae</taxon>
        <taxon>Liquorilactobacillus</taxon>
    </lineage>
</organism>
<dbReference type="Pfam" id="PF09397">
    <property type="entry name" value="FtsK_gamma"/>
    <property type="match status" value="1"/>
</dbReference>
<evidence type="ECO:0000259" key="8">
    <source>
        <dbReference type="PROSITE" id="PS50901"/>
    </source>
</evidence>
<dbReference type="InterPro" id="IPR018541">
    <property type="entry name" value="Ftsk_gamma"/>
</dbReference>
<dbReference type="AlphaFoldDB" id="A0A0R2GBJ7"/>
<dbReference type="GO" id="GO:0005524">
    <property type="term" value="F:ATP binding"/>
    <property type="evidence" value="ECO:0007669"/>
    <property type="project" value="UniProtKB-UniRule"/>
</dbReference>
<evidence type="ECO:0000256" key="1">
    <source>
        <dbReference type="ARBA" id="ARBA00006474"/>
    </source>
</evidence>
<evidence type="ECO:0000313" key="10">
    <source>
        <dbReference type="Proteomes" id="UP000051727"/>
    </source>
</evidence>
<name>A0A0R2GBJ7_9LACO</name>
<dbReference type="InterPro" id="IPR036390">
    <property type="entry name" value="WH_DNA-bd_sf"/>
</dbReference>
<dbReference type="SMART" id="SM00843">
    <property type="entry name" value="Ftsk_gamma"/>
    <property type="match status" value="1"/>
</dbReference>
<dbReference type="CDD" id="cd01127">
    <property type="entry name" value="TrwB_TraG_TraD_VirD4"/>
    <property type="match status" value="1"/>
</dbReference>
<dbReference type="InterPro" id="IPR036388">
    <property type="entry name" value="WH-like_DNA-bd_sf"/>
</dbReference>
<comment type="caution">
    <text evidence="9">The sequence shown here is derived from an EMBL/GenBank/DDBJ whole genome shotgun (WGS) entry which is preliminary data.</text>
</comment>
<dbReference type="InterPro" id="IPR027417">
    <property type="entry name" value="P-loop_NTPase"/>
</dbReference>
<dbReference type="PANTHER" id="PTHR22683:SF42">
    <property type="entry name" value="DNA TRANSLOCASE SFTA"/>
    <property type="match status" value="1"/>
</dbReference>
<keyword evidence="9" id="KW-0131">Cell cycle</keyword>
<dbReference type="OrthoDB" id="9807790at2"/>
<dbReference type="InterPro" id="IPR002543">
    <property type="entry name" value="FtsK_dom"/>
</dbReference>
<feature type="compositionally biased region" description="Basic and acidic residues" evidence="7">
    <location>
        <begin position="212"/>
        <end position="231"/>
    </location>
</feature>
<dbReference type="Gene3D" id="3.30.980.40">
    <property type="match status" value="1"/>
</dbReference>
<feature type="compositionally biased region" description="Basic and acidic residues" evidence="7">
    <location>
        <begin position="156"/>
        <end position="183"/>
    </location>
</feature>
<dbReference type="Gene3D" id="1.10.10.10">
    <property type="entry name" value="Winged helix-like DNA-binding domain superfamily/Winged helix DNA-binding domain"/>
    <property type="match status" value="1"/>
</dbReference>
<comment type="subunit">
    <text evidence="5">Homohexamer. Forms a ring that surrounds DNA.</text>
</comment>
<dbReference type="RefSeq" id="WP_056990160.1">
    <property type="nucleotide sequence ID" value="NZ_JATAAJ010000001.1"/>
</dbReference>
<dbReference type="Pfam" id="PF17854">
    <property type="entry name" value="FtsK_alpha"/>
    <property type="match status" value="1"/>
</dbReference>
<dbReference type="Pfam" id="PF01580">
    <property type="entry name" value="FtsK_SpoIIIE"/>
    <property type="match status" value="1"/>
</dbReference>
<evidence type="ECO:0000256" key="2">
    <source>
        <dbReference type="ARBA" id="ARBA00022741"/>
    </source>
</evidence>
<evidence type="ECO:0000256" key="3">
    <source>
        <dbReference type="ARBA" id="ARBA00022840"/>
    </source>
</evidence>